<sequence length="64" mass="7086">MEVATCKRGFATNLFVDQDLLSELTLSGAAEENFGKLSERASAGLTISLLWSQEWTISIKMRYG</sequence>
<gene>
    <name evidence="1" type="ORF">CR103_18660</name>
</gene>
<dbReference type="AlphaFoldDB" id="A0A2G8SX09"/>
<accession>A0A2G8SX09</accession>
<name>A0A2G8SX09_9BURK</name>
<evidence type="ECO:0000313" key="2">
    <source>
        <dbReference type="Proteomes" id="UP000228593"/>
    </source>
</evidence>
<keyword evidence="2" id="KW-1185">Reference proteome</keyword>
<dbReference type="EMBL" id="PDOB01000039">
    <property type="protein sequence ID" value="PIL38336.1"/>
    <property type="molecule type" value="Genomic_DNA"/>
</dbReference>
<evidence type="ECO:0000313" key="1">
    <source>
        <dbReference type="EMBL" id="PIL38336.1"/>
    </source>
</evidence>
<protein>
    <submittedName>
        <fullName evidence="1">Uncharacterized protein</fullName>
    </submittedName>
</protein>
<reference evidence="1 2" key="1">
    <citation type="submission" date="2017-10" db="EMBL/GenBank/DDBJ databases">
        <title>Massilia psychrophilum sp. nov., a novel purple-pigmented bacterium isolated from Tianshan glacier, Xinjiang Municipality, China.</title>
        <authorList>
            <person name="Wang H."/>
        </authorList>
    </citation>
    <scope>NUCLEOTIDE SEQUENCE [LARGE SCALE GENOMIC DNA]</scope>
    <source>
        <strain evidence="1 2">JCM 30813</strain>
    </source>
</reference>
<dbReference type="Proteomes" id="UP000228593">
    <property type="component" value="Unassembled WGS sequence"/>
</dbReference>
<organism evidence="1 2">
    <name type="scientific">Massilia psychrophila</name>
    <dbReference type="NCBI Taxonomy" id="1603353"/>
    <lineage>
        <taxon>Bacteria</taxon>
        <taxon>Pseudomonadati</taxon>
        <taxon>Pseudomonadota</taxon>
        <taxon>Betaproteobacteria</taxon>
        <taxon>Burkholderiales</taxon>
        <taxon>Oxalobacteraceae</taxon>
        <taxon>Telluria group</taxon>
        <taxon>Massilia</taxon>
    </lineage>
</organism>
<proteinExistence type="predicted"/>
<comment type="caution">
    <text evidence="1">The sequence shown here is derived from an EMBL/GenBank/DDBJ whole genome shotgun (WGS) entry which is preliminary data.</text>
</comment>